<accession>A0ABR7HQZ8</accession>
<reference evidence="2 3" key="1">
    <citation type="submission" date="2020-08" db="EMBL/GenBank/DDBJ databases">
        <title>Genome public.</title>
        <authorList>
            <person name="Liu C."/>
            <person name="Sun Q."/>
        </authorList>
    </citation>
    <scope>NUCLEOTIDE SEQUENCE [LARGE SCALE GENOMIC DNA]</scope>
    <source>
        <strain evidence="2 3">New-38</strain>
    </source>
</reference>
<dbReference type="InterPro" id="IPR051908">
    <property type="entry name" value="Ribosomal_N-acetyltransferase"/>
</dbReference>
<protein>
    <submittedName>
        <fullName evidence="2">GNAT family N-acetyltransferase</fullName>
    </submittedName>
</protein>
<evidence type="ECO:0000313" key="2">
    <source>
        <dbReference type="EMBL" id="MBC5729943.1"/>
    </source>
</evidence>
<dbReference type="RefSeq" id="WP_186963081.1">
    <property type="nucleotide sequence ID" value="NZ_JACOPR010000002.1"/>
</dbReference>
<sequence>MSPAIRLEPLTPADGPYFYELGSDPQVARYMRFSPLTDPAQGDELAQSYTTGGNLAWRIVDAVSGRSAGVAALKLGDHEDTRRSVSLFLARDAWGQGYGAAAVRALQAQAVELGFSTLAGFIVEENTASRLLAEKCSFTLEEILHFPHIKPGLCLYGWRA</sequence>
<dbReference type="PANTHER" id="PTHR43441:SF11">
    <property type="entry name" value="RIBOSOMAL-PROTEIN-SERINE ACETYLTRANSFERASE"/>
    <property type="match status" value="1"/>
</dbReference>
<comment type="caution">
    <text evidence="2">The sequence shown here is derived from an EMBL/GenBank/DDBJ whole genome shotgun (WGS) entry which is preliminary data.</text>
</comment>
<dbReference type="InterPro" id="IPR016181">
    <property type="entry name" value="Acyl_CoA_acyltransferase"/>
</dbReference>
<dbReference type="SUPFAM" id="SSF55729">
    <property type="entry name" value="Acyl-CoA N-acyltransferases (Nat)"/>
    <property type="match status" value="1"/>
</dbReference>
<gene>
    <name evidence="2" type="ORF">H8S34_03745</name>
</gene>
<proteinExistence type="predicted"/>
<name>A0ABR7HQZ8_9FIRM</name>
<evidence type="ECO:0000259" key="1">
    <source>
        <dbReference type="PROSITE" id="PS51186"/>
    </source>
</evidence>
<dbReference type="EMBL" id="JACOPR010000002">
    <property type="protein sequence ID" value="MBC5729943.1"/>
    <property type="molecule type" value="Genomic_DNA"/>
</dbReference>
<keyword evidence="3" id="KW-1185">Reference proteome</keyword>
<dbReference type="Proteomes" id="UP000660021">
    <property type="component" value="Unassembled WGS sequence"/>
</dbReference>
<dbReference type="Gene3D" id="3.40.630.30">
    <property type="match status" value="1"/>
</dbReference>
<organism evidence="2 3">
    <name type="scientific">Pseudoflavonifractor hominis</name>
    <dbReference type="NCBI Taxonomy" id="2763059"/>
    <lineage>
        <taxon>Bacteria</taxon>
        <taxon>Bacillati</taxon>
        <taxon>Bacillota</taxon>
        <taxon>Clostridia</taxon>
        <taxon>Eubacteriales</taxon>
        <taxon>Oscillospiraceae</taxon>
        <taxon>Pseudoflavonifractor</taxon>
    </lineage>
</organism>
<feature type="domain" description="N-acetyltransferase" evidence="1">
    <location>
        <begin position="5"/>
        <end position="160"/>
    </location>
</feature>
<dbReference type="PANTHER" id="PTHR43441">
    <property type="entry name" value="RIBOSOMAL-PROTEIN-SERINE ACETYLTRANSFERASE"/>
    <property type="match status" value="1"/>
</dbReference>
<evidence type="ECO:0000313" key="3">
    <source>
        <dbReference type="Proteomes" id="UP000660021"/>
    </source>
</evidence>
<dbReference type="InterPro" id="IPR000182">
    <property type="entry name" value="GNAT_dom"/>
</dbReference>
<dbReference type="PROSITE" id="PS51186">
    <property type="entry name" value="GNAT"/>
    <property type="match status" value="1"/>
</dbReference>
<dbReference type="Pfam" id="PF13302">
    <property type="entry name" value="Acetyltransf_3"/>
    <property type="match status" value="1"/>
</dbReference>